<gene>
    <name evidence="5" type="ORF">AVDCRST_MAG59-756</name>
</gene>
<dbReference type="SUPFAM" id="SSF88713">
    <property type="entry name" value="Glycoside hydrolase/deacetylase"/>
    <property type="match status" value="1"/>
</dbReference>
<dbReference type="GO" id="GO:0046872">
    <property type="term" value="F:metal ion binding"/>
    <property type="evidence" value="ECO:0007669"/>
    <property type="project" value="UniProtKB-KW"/>
</dbReference>
<feature type="region of interest" description="Disordered" evidence="3">
    <location>
        <begin position="203"/>
        <end position="255"/>
    </location>
</feature>
<keyword evidence="2" id="KW-0378">Hydrolase</keyword>
<name>A0A6J4U468_9BACT</name>
<dbReference type="PANTHER" id="PTHR10587">
    <property type="entry name" value="GLYCOSYL TRANSFERASE-RELATED"/>
    <property type="match status" value="1"/>
</dbReference>
<dbReference type="GO" id="GO:0016810">
    <property type="term" value="F:hydrolase activity, acting on carbon-nitrogen (but not peptide) bonds"/>
    <property type="evidence" value="ECO:0007669"/>
    <property type="project" value="InterPro"/>
</dbReference>
<dbReference type="GO" id="GO:0016020">
    <property type="term" value="C:membrane"/>
    <property type="evidence" value="ECO:0007669"/>
    <property type="project" value="TreeGrafter"/>
</dbReference>
<evidence type="ECO:0000256" key="2">
    <source>
        <dbReference type="ARBA" id="ARBA00022801"/>
    </source>
</evidence>
<dbReference type="EMBL" id="CADCWF010000036">
    <property type="protein sequence ID" value="CAA9539946.1"/>
    <property type="molecule type" value="Genomic_DNA"/>
</dbReference>
<dbReference type="InterPro" id="IPR011330">
    <property type="entry name" value="Glyco_hydro/deAcase_b/a-brl"/>
</dbReference>
<organism evidence="5">
    <name type="scientific">uncultured Thermomicrobiales bacterium</name>
    <dbReference type="NCBI Taxonomy" id="1645740"/>
    <lineage>
        <taxon>Bacteria</taxon>
        <taxon>Pseudomonadati</taxon>
        <taxon>Thermomicrobiota</taxon>
        <taxon>Thermomicrobia</taxon>
        <taxon>Thermomicrobiales</taxon>
        <taxon>environmental samples</taxon>
    </lineage>
</organism>
<evidence type="ECO:0000256" key="1">
    <source>
        <dbReference type="ARBA" id="ARBA00022723"/>
    </source>
</evidence>
<dbReference type="Gene3D" id="3.20.20.370">
    <property type="entry name" value="Glycoside hydrolase/deacetylase"/>
    <property type="match status" value="1"/>
</dbReference>
<feature type="region of interest" description="Disordered" evidence="3">
    <location>
        <begin position="274"/>
        <end position="326"/>
    </location>
</feature>
<dbReference type="PANTHER" id="PTHR10587:SF133">
    <property type="entry name" value="CHITIN DEACETYLASE 1-RELATED"/>
    <property type="match status" value="1"/>
</dbReference>
<dbReference type="InterPro" id="IPR002509">
    <property type="entry name" value="NODB_dom"/>
</dbReference>
<dbReference type="GO" id="GO:0005975">
    <property type="term" value="P:carbohydrate metabolic process"/>
    <property type="evidence" value="ECO:0007669"/>
    <property type="project" value="InterPro"/>
</dbReference>
<feature type="domain" description="NodB homology" evidence="4">
    <location>
        <begin position="336"/>
        <end position="524"/>
    </location>
</feature>
<feature type="compositionally biased region" description="Low complexity" evidence="3">
    <location>
        <begin position="283"/>
        <end position="311"/>
    </location>
</feature>
<dbReference type="AlphaFoldDB" id="A0A6J4U468"/>
<evidence type="ECO:0000256" key="3">
    <source>
        <dbReference type="SAM" id="MobiDB-lite"/>
    </source>
</evidence>
<evidence type="ECO:0000259" key="4">
    <source>
        <dbReference type="PROSITE" id="PS51677"/>
    </source>
</evidence>
<evidence type="ECO:0000313" key="5">
    <source>
        <dbReference type="EMBL" id="CAA9539946.1"/>
    </source>
</evidence>
<protein>
    <recommendedName>
        <fullName evidence="4">NodB homology domain-containing protein</fullName>
    </recommendedName>
</protein>
<sequence length="532" mass="55212">MPLGPAIIGRAEAMQRSTGGAVIASASGARKPAVWSSGRSGEAQCIGPRKFGCGVRAKEASSKAAGLKLGGAPLEGSDDLREWVRTGAQVECPVDAANAPLRSQGHSRVPVAFQLGPVTAGPSRRPCSSRPGAAVAHRDCYNRWACTYTRAGMRLAGLGRIGVLAVLAGLLAGCAAGSPAIVPPEAGDSASLAPVVLETPTPTSVVLSDAPTAAPAAAPPEPRSRRTVAPDVPTGDDGQKADPTPDSGSTAAPGDTNAAQRVAFAQGAIQSLAPEPEAPTAPQPDGNGQPAAAQAAPESASQAALPAAQGGERPPARAAPSDGMSLLVEGGNNGRPEVALTFDAGADTGYAEAILDLLRDEGIPATFGITGQWAELNPELIRRMVAEGHQLINHTWTHQSMTGVNGGLPPMDYAQLADELARTEQIVLDLTGYAMAPYYRPPYGDYDAATLGWLFELGYPFTIMWTCDSQGWKGWDAYQILEYCTQVPLEDEIILMHVGAAAAGDYEALPLLVDHYRRQGHAFVTVEQMLQP</sequence>
<accession>A0A6J4U468</accession>
<dbReference type="PROSITE" id="PS51677">
    <property type="entry name" value="NODB"/>
    <property type="match status" value="1"/>
</dbReference>
<dbReference type="CDD" id="cd10917">
    <property type="entry name" value="CE4_NodB_like_6s_7s"/>
    <property type="match status" value="1"/>
</dbReference>
<dbReference type="InterPro" id="IPR050248">
    <property type="entry name" value="Polysacc_deacetylase_ArnD"/>
</dbReference>
<dbReference type="Pfam" id="PF01522">
    <property type="entry name" value="Polysacc_deac_1"/>
    <property type="match status" value="1"/>
</dbReference>
<reference evidence="5" key="1">
    <citation type="submission" date="2020-02" db="EMBL/GenBank/DDBJ databases">
        <authorList>
            <person name="Meier V. D."/>
        </authorList>
    </citation>
    <scope>NUCLEOTIDE SEQUENCE</scope>
    <source>
        <strain evidence="5">AVDCRST_MAG59</strain>
    </source>
</reference>
<keyword evidence="1" id="KW-0479">Metal-binding</keyword>
<proteinExistence type="predicted"/>